<reference evidence="2" key="1">
    <citation type="journal article" date="2015" name="Nature">
        <title>Complex archaea that bridge the gap between prokaryotes and eukaryotes.</title>
        <authorList>
            <person name="Spang A."/>
            <person name="Saw J.H."/>
            <person name="Jorgensen S.L."/>
            <person name="Zaremba-Niedzwiedzka K."/>
            <person name="Martijn J."/>
            <person name="Lind A.E."/>
            <person name="van Eijk R."/>
            <person name="Schleper C."/>
            <person name="Guy L."/>
            <person name="Ettema T.J."/>
        </authorList>
    </citation>
    <scope>NUCLEOTIDE SEQUENCE</scope>
</reference>
<dbReference type="Pfam" id="PF02811">
    <property type="entry name" value="PHP"/>
    <property type="match status" value="1"/>
</dbReference>
<sequence length="41" mass="4480">MMMIDLHLHSTGSDGTDTPSQIIDKALDLKLKSIALTDHDT</sequence>
<dbReference type="GO" id="GO:0003824">
    <property type="term" value="F:catalytic activity"/>
    <property type="evidence" value="ECO:0007669"/>
    <property type="project" value="InterPro"/>
</dbReference>
<dbReference type="Gene3D" id="3.20.20.140">
    <property type="entry name" value="Metal-dependent hydrolases"/>
    <property type="match status" value="1"/>
</dbReference>
<dbReference type="SUPFAM" id="SSF89550">
    <property type="entry name" value="PHP domain-like"/>
    <property type="match status" value="1"/>
</dbReference>
<organism evidence="2">
    <name type="scientific">marine sediment metagenome</name>
    <dbReference type="NCBI Taxonomy" id="412755"/>
    <lineage>
        <taxon>unclassified sequences</taxon>
        <taxon>metagenomes</taxon>
        <taxon>ecological metagenomes</taxon>
    </lineage>
</organism>
<accession>A0A0F9J9R8</accession>
<dbReference type="AlphaFoldDB" id="A0A0F9J9R8"/>
<dbReference type="InterPro" id="IPR004013">
    <property type="entry name" value="PHP_dom"/>
</dbReference>
<protein>
    <recommendedName>
        <fullName evidence="1">PHP domain-containing protein</fullName>
    </recommendedName>
</protein>
<proteinExistence type="predicted"/>
<dbReference type="InterPro" id="IPR016195">
    <property type="entry name" value="Pol/histidinol_Pase-like"/>
</dbReference>
<comment type="caution">
    <text evidence="2">The sequence shown here is derived from an EMBL/GenBank/DDBJ whole genome shotgun (WGS) entry which is preliminary data.</text>
</comment>
<dbReference type="EMBL" id="LAZR01010507">
    <property type="protein sequence ID" value="KKM66549.1"/>
    <property type="molecule type" value="Genomic_DNA"/>
</dbReference>
<name>A0A0F9J9R8_9ZZZZ</name>
<feature type="non-terminal residue" evidence="2">
    <location>
        <position position="41"/>
    </location>
</feature>
<feature type="domain" description="PHP" evidence="1">
    <location>
        <begin position="5"/>
        <end position="40"/>
    </location>
</feature>
<gene>
    <name evidence="2" type="ORF">LCGC14_1480040</name>
</gene>
<evidence type="ECO:0000259" key="1">
    <source>
        <dbReference type="Pfam" id="PF02811"/>
    </source>
</evidence>
<evidence type="ECO:0000313" key="2">
    <source>
        <dbReference type="EMBL" id="KKM66549.1"/>
    </source>
</evidence>